<dbReference type="PANTHER" id="PTHR44169">
    <property type="entry name" value="NADPH-DEPENDENT 1-ACYLDIHYDROXYACETONE PHOSPHATE REDUCTASE"/>
    <property type="match status" value="1"/>
</dbReference>
<dbReference type="SUPFAM" id="SSF51735">
    <property type="entry name" value="NAD(P)-binding Rossmann-fold domains"/>
    <property type="match status" value="1"/>
</dbReference>
<keyword evidence="2" id="KW-0560">Oxidoreductase</keyword>
<accession>A0ABP8D8Q4</accession>
<dbReference type="Proteomes" id="UP001500620">
    <property type="component" value="Unassembled WGS sequence"/>
</dbReference>
<evidence type="ECO:0000256" key="3">
    <source>
        <dbReference type="RuleBase" id="RU000363"/>
    </source>
</evidence>
<organism evidence="4 5">
    <name type="scientific">Dactylosporangium darangshiense</name>
    <dbReference type="NCBI Taxonomy" id="579108"/>
    <lineage>
        <taxon>Bacteria</taxon>
        <taxon>Bacillati</taxon>
        <taxon>Actinomycetota</taxon>
        <taxon>Actinomycetes</taxon>
        <taxon>Micromonosporales</taxon>
        <taxon>Micromonosporaceae</taxon>
        <taxon>Dactylosporangium</taxon>
    </lineage>
</organism>
<dbReference type="CDD" id="cd05374">
    <property type="entry name" value="17beta-HSD-like_SDR_c"/>
    <property type="match status" value="1"/>
</dbReference>
<dbReference type="InterPro" id="IPR036291">
    <property type="entry name" value="NAD(P)-bd_dom_sf"/>
</dbReference>
<protein>
    <submittedName>
        <fullName evidence="4">Oxidoreductase</fullName>
    </submittedName>
</protein>
<comment type="caution">
    <text evidence="4">The sequence shown here is derived from an EMBL/GenBank/DDBJ whole genome shotgun (WGS) entry which is preliminary data.</text>
</comment>
<dbReference type="InterPro" id="IPR002347">
    <property type="entry name" value="SDR_fam"/>
</dbReference>
<dbReference type="PRINTS" id="PR00081">
    <property type="entry name" value="GDHRDH"/>
</dbReference>
<dbReference type="PANTHER" id="PTHR44169:SF6">
    <property type="entry name" value="NADPH-DEPENDENT 1-ACYLDIHYDROXYACETONE PHOSPHATE REDUCTASE"/>
    <property type="match status" value="1"/>
</dbReference>
<comment type="similarity">
    <text evidence="1 3">Belongs to the short-chain dehydrogenases/reductases (SDR) family.</text>
</comment>
<dbReference type="EMBL" id="BAABAT010000009">
    <property type="protein sequence ID" value="GAA4250129.1"/>
    <property type="molecule type" value="Genomic_DNA"/>
</dbReference>
<keyword evidence="5" id="KW-1185">Reference proteome</keyword>
<dbReference type="NCBIfam" id="NF004826">
    <property type="entry name" value="PRK06182.1"/>
    <property type="match status" value="1"/>
</dbReference>
<evidence type="ECO:0000256" key="2">
    <source>
        <dbReference type="ARBA" id="ARBA00023002"/>
    </source>
</evidence>
<dbReference type="PRINTS" id="PR00080">
    <property type="entry name" value="SDRFAMILY"/>
</dbReference>
<sequence>MEGIMTSDKVAIVTGASSGIGEATARRLRAMGYTVYAAARRVERMAPMAEIGIRPVGVDVTDDESMVGFVERVIAESGRVDVLVNNAGYGSYGAVEDVPLHEARRQFEVNVFGLARLSQLVLPHMRRQGSGRIINISSIGGKIYEPLGGWYHATKFAVEGLSDSMRMELAPFGIDVVVIEPGAIATEWSGVAGRHLLETSGQGPYAKQAARLATFFTADPDGMASPPSVIADAVAKVVTARRPRTRYAVGRGAKPILAARRILPDRAFDRIMNITLAALSRQAARRTAGQGQPATNGA</sequence>
<reference evidence="5" key="1">
    <citation type="journal article" date="2019" name="Int. J. Syst. Evol. Microbiol.">
        <title>The Global Catalogue of Microorganisms (GCM) 10K type strain sequencing project: providing services to taxonomists for standard genome sequencing and annotation.</title>
        <authorList>
            <consortium name="The Broad Institute Genomics Platform"/>
            <consortium name="The Broad Institute Genome Sequencing Center for Infectious Disease"/>
            <person name="Wu L."/>
            <person name="Ma J."/>
        </authorList>
    </citation>
    <scope>NUCLEOTIDE SEQUENCE [LARGE SCALE GENOMIC DNA]</scope>
    <source>
        <strain evidence="5">JCM 17441</strain>
    </source>
</reference>
<dbReference type="Pfam" id="PF00106">
    <property type="entry name" value="adh_short"/>
    <property type="match status" value="1"/>
</dbReference>
<name>A0ABP8D8Q4_9ACTN</name>
<evidence type="ECO:0000313" key="4">
    <source>
        <dbReference type="EMBL" id="GAA4250129.1"/>
    </source>
</evidence>
<gene>
    <name evidence="4" type="ORF">GCM10022255_037190</name>
</gene>
<proteinExistence type="inferred from homology"/>
<evidence type="ECO:0000313" key="5">
    <source>
        <dbReference type="Proteomes" id="UP001500620"/>
    </source>
</evidence>
<evidence type="ECO:0000256" key="1">
    <source>
        <dbReference type="ARBA" id="ARBA00006484"/>
    </source>
</evidence>
<dbReference type="Gene3D" id="3.40.50.720">
    <property type="entry name" value="NAD(P)-binding Rossmann-like Domain"/>
    <property type="match status" value="1"/>
</dbReference>